<feature type="transmembrane region" description="Helical" evidence="10">
    <location>
        <begin position="116"/>
        <end position="133"/>
    </location>
</feature>
<feature type="transmembrane region" description="Helical" evidence="10">
    <location>
        <begin position="63"/>
        <end position="82"/>
    </location>
</feature>
<dbReference type="PANTHER" id="PTHR36122">
    <property type="entry name" value="NICOTINAMIDE RIBOSIDE TRANSPORTER PNUC"/>
    <property type="match status" value="1"/>
</dbReference>
<feature type="transmembrane region" description="Helical" evidence="10">
    <location>
        <begin position="15"/>
        <end position="33"/>
    </location>
</feature>
<dbReference type="PANTHER" id="PTHR36122:SF2">
    <property type="entry name" value="NICOTINAMIDE RIBOSIDE TRANSPORTER PNUC"/>
    <property type="match status" value="1"/>
</dbReference>
<comment type="subcellular location">
    <subcellularLocation>
        <location evidence="2">Cell membrane</location>
        <topology evidence="2">Multi-pass membrane protein</topology>
    </subcellularLocation>
</comment>
<evidence type="ECO:0000256" key="2">
    <source>
        <dbReference type="ARBA" id="ARBA00004651"/>
    </source>
</evidence>
<organism evidence="11 12">
    <name type="scientific">Bermanella marisrubri</name>
    <dbReference type="NCBI Taxonomy" id="207949"/>
    <lineage>
        <taxon>Bacteria</taxon>
        <taxon>Pseudomonadati</taxon>
        <taxon>Pseudomonadota</taxon>
        <taxon>Gammaproteobacteria</taxon>
        <taxon>Oceanospirillales</taxon>
        <taxon>Oceanospirillaceae</taxon>
        <taxon>Bermanella</taxon>
    </lineage>
</organism>
<dbReference type="AlphaFoldDB" id="Q1N6V0"/>
<reference evidence="11 12" key="1">
    <citation type="submission" date="2006-03" db="EMBL/GenBank/DDBJ databases">
        <authorList>
            <person name="Pinhassi J."/>
            <person name="Pedros-Alio C."/>
            <person name="Ferriera S."/>
            <person name="Johnson J."/>
            <person name="Kravitz S."/>
            <person name="Halpern A."/>
            <person name="Remington K."/>
            <person name="Beeson K."/>
            <person name="Tran B."/>
            <person name="Rogers Y.-H."/>
            <person name="Friedman R."/>
            <person name="Venter J.C."/>
        </authorList>
    </citation>
    <scope>NUCLEOTIDE SEQUENCE [LARGE SCALE GENOMIC DNA]</scope>
    <source>
        <strain evidence="11 12">RED65</strain>
    </source>
</reference>
<protein>
    <recommendedName>
        <fullName evidence="4">Nicotinamide riboside transporter PnuC</fullName>
    </recommendedName>
</protein>
<gene>
    <name evidence="11" type="ORF">RED65_08879</name>
</gene>
<evidence type="ECO:0000313" key="11">
    <source>
        <dbReference type="EMBL" id="EAT13492.1"/>
    </source>
</evidence>
<comment type="similarity">
    <text evidence="3">Belongs to the nicotinamide ribonucleoside (NR) uptake permease (TC 4.B.1) family.</text>
</comment>
<evidence type="ECO:0000256" key="6">
    <source>
        <dbReference type="ARBA" id="ARBA00022475"/>
    </source>
</evidence>
<evidence type="ECO:0000256" key="1">
    <source>
        <dbReference type="ARBA" id="ARBA00002672"/>
    </source>
</evidence>
<keyword evidence="6" id="KW-1003">Cell membrane</keyword>
<dbReference type="RefSeq" id="WP_007016913.1">
    <property type="nucleotide sequence ID" value="NZ_CH724113.1"/>
</dbReference>
<evidence type="ECO:0000256" key="10">
    <source>
        <dbReference type="SAM" id="Phobius"/>
    </source>
</evidence>
<comment type="caution">
    <text evidence="11">The sequence shown here is derived from an EMBL/GenBank/DDBJ whole genome shotgun (WGS) entry which is preliminary data.</text>
</comment>
<dbReference type="Pfam" id="PF04973">
    <property type="entry name" value="NMN_transporter"/>
    <property type="match status" value="1"/>
</dbReference>
<evidence type="ECO:0000313" key="12">
    <source>
        <dbReference type="Proteomes" id="UP000004263"/>
    </source>
</evidence>
<evidence type="ECO:0000256" key="4">
    <source>
        <dbReference type="ARBA" id="ARBA00017522"/>
    </source>
</evidence>
<dbReference type="GO" id="GO:0034257">
    <property type="term" value="F:nicotinamide riboside transmembrane transporter activity"/>
    <property type="evidence" value="ECO:0007669"/>
    <property type="project" value="InterPro"/>
</dbReference>
<comment type="function">
    <text evidence="1">Required for nicotinamide riboside transport across the inner membrane.</text>
</comment>
<dbReference type="InterPro" id="IPR006419">
    <property type="entry name" value="NMN_transpt_PnuC"/>
</dbReference>
<sequence length="223" mass="25561">MWQSFYQGVLNAIEVMSYWEVTAVILGISYLLLAMRENSLCWYAAFGSTAIYSWLFFDVSLVMESALNVYYLLMAIYGWYAWRTAKQVNKESASNSIDEFKTPAVIHTWTLSQHSFAIGGVILLSLISGYLLSKNTNAALPYLDSFTTWGAVLTTYMVAKKVLENWLYWIVIDAAAVYLFIDRGLYLTTLLMAIYVVLAVIGYISWKKRFAEQHKNIYQEQTT</sequence>
<name>Q1N6V0_9GAMM</name>
<feature type="transmembrane region" description="Helical" evidence="10">
    <location>
        <begin position="40"/>
        <end position="57"/>
    </location>
</feature>
<evidence type="ECO:0000256" key="5">
    <source>
        <dbReference type="ARBA" id="ARBA00022448"/>
    </source>
</evidence>
<feature type="transmembrane region" description="Helical" evidence="10">
    <location>
        <begin position="187"/>
        <end position="206"/>
    </location>
</feature>
<keyword evidence="8 10" id="KW-1133">Transmembrane helix</keyword>
<dbReference type="STRING" id="207949.RED65_08879"/>
<accession>Q1N6V0</accession>
<dbReference type="GO" id="GO:0005886">
    <property type="term" value="C:plasma membrane"/>
    <property type="evidence" value="ECO:0007669"/>
    <property type="project" value="UniProtKB-SubCell"/>
</dbReference>
<keyword evidence="9 10" id="KW-0472">Membrane</keyword>
<evidence type="ECO:0000256" key="9">
    <source>
        <dbReference type="ARBA" id="ARBA00023136"/>
    </source>
</evidence>
<dbReference type="HOGENOM" id="CLU_076589_2_0_6"/>
<evidence type="ECO:0000256" key="3">
    <source>
        <dbReference type="ARBA" id="ARBA00006669"/>
    </source>
</evidence>
<keyword evidence="12" id="KW-1185">Reference proteome</keyword>
<keyword evidence="5" id="KW-0813">Transport</keyword>
<dbReference type="EMBL" id="AAQH01000001">
    <property type="protein sequence ID" value="EAT13492.1"/>
    <property type="molecule type" value="Genomic_DNA"/>
</dbReference>
<evidence type="ECO:0000256" key="7">
    <source>
        <dbReference type="ARBA" id="ARBA00022692"/>
    </source>
</evidence>
<proteinExistence type="inferred from homology"/>
<evidence type="ECO:0000256" key="8">
    <source>
        <dbReference type="ARBA" id="ARBA00022989"/>
    </source>
</evidence>
<dbReference type="Proteomes" id="UP000004263">
    <property type="component" value="Unassembled WGS sequence"/>
</dbReference>
<dbReference type="OrthoDB" id="9791248at2"/>
<dbReference type="NCBIfam" id="TIGR01528">
    <property type="entry name" value="NMN_trans_PnuC"/>
    <property type="match status" value="1"/>
</dbReference>
<keyword evidence="7 10" id="KW-0812">Transmembrane</keyword>